<evidence type="ECO:0000313" key="3">
    <source>
        <dbReference type="Proteomes" id="UP000800038"/>
    </source>
</evidence>
<feature type="region of interest" description="Disordered" evidence="1">
    <location>
        <begin position="33"/>
        <end position="54"/>
    </location>
</feature>
<name>A0A6A5SX39_9PLEO</name>
<reference evidence="2" key="1">
    <citation type="journal article" date="2020" name="Stud. Mycol.">
        <title>101 Dothideomycetes genomes: a test case for predicting lifestyles and emergence of pathogens.</title>
        <authorList>
            <person name="Haridas S."/>
            <person name="Albert R."/>
            <person name="Binder M."/>
            <person name="Bloem J."/>
            <person name="Labutti K."/>
            <person name="Salamov A."/>
            <person name="Andreopoulos B."/>
            <person name="Baker S."/>
            <person name="Barry K."/>
            <person name="Bills G."/>
            <person name="Bluhm B."/>
            <person name="Cannon C."/>
            <person name="Castanera R."/>
            <person name="Culley D."/>
            <person name="Daum C."/>
            <person name="Ezra D."/>
            <person name="Gonzalez J."/>
            <person name="Henrissat B."/>
            <person name="Kuo A."/>
            <person name="Liang C."/>
            <person name="Lipzen A."/>
            <person name="Lutzoni F."/>
            <person name="Magnuson J."/>
            <person name="Mondo S."/>
            <person name="Nolan M."/>
            <person name="Ohm R."/>
            <person name="Pangilinan J."/>
            <person name="Park H.-J."/>
            <person name="Ramirez L."/>
            <person name="Alfaro M."/>
            <person name="Sun H."/>
            <person name="Tritt A."/>
            <person name="Yoshinaga Y."/>
            <person name="Zwiers L.-H."/>
            <person name="Turgeon B."/>
            <person name="Goodwin S."/>
            <person name="Spatafora J."/>
            <person name="Crous P."/>
            <person name="Grigoriev I."/>
        </authorList>
    </citation>
    <scope>NUCLEOTIDE SEQUENCE</scope>
    <source>
        <strain evidence="2">CBS 161.51</strain>
    </source>
</reference>
<dbReference type="Proteomes" id="UP000800038">
    <property type="component" value="Unassembled WGS sequence"/>
</dbReference>
<dbReference type="EMBL" id="ML976028">
    <property type="protein sequence ID" value="KAF1943106.1"/>
    <property type="molecule type" value="Genomic_DNA"/>
</dbReference>
<gene>
    <name evidence="2" type="ORF">EJ02DRAFT_343930</name>
</gene>
<evidence type="ECO:0000313" key="2">
    <source>
        <dbReference type="EMBL" id="KAF1943106.1"/>
    </source>
</evidence>
<keyword evidence="3" id="KW-1185">Reference proteome</keyword>
<dbReference type="AlphaFoldDB" id="A0A6A5SX39"/>
<proteinExistence type="predicted"/>
<sequence>MVQASKERRRGQDFRRHLSVRIIEVLSFHGPAQATAPPLCWSKPSRTPADSDRWPADRVWLR</sequence>
<organism evidence="2 3">
    <name type="scientific">Clathrospora elynae</name>
    <dbReference type="NCBI Taxonomy" id="706981"/>
    <lineage>
        <taxon>Eukaryota</taxon>
        <taxon>Fungi</taxon>
        <taxon>Dikarya</taxon>
        <taxon>Ascomycota</taxon>
        <taxon>Pezizomycotina</taxon>
        <taxon>Dothideomycetes</taxon>
        <taxon>Pleosporomycetidae</taxon>
        <taxon>Pleosporales</taxon>
        <taxon>Diademaceae</taxon>
        <taxon>Clathrospora</taxon>
    </lineage>
</organism>
<accession>A0A6A5SX39</accession>
<evidence type="ECO:0000256" key="1">
    <source>
        <dbReference type="SAM" id="MobiDB-lite"/>
    </source>
</evidence>
<protein>
    <submittedName>
        <fullName evidence="2">Uncharacterized protein</fullName>
    </submittedName>
</protein>